<reference evidence="2" key="1">
    <citation type="journal article" date="2019" name="MBio">
        <title>Comparative genomics for the elucidation of multidrug resistance (MDR) in Candida lusitaniae.</title>
        <authorList>
            <person name="Kannan A."/>
            <person name="Asner S.A."/>
            <person name="Trachsel E."/>
            <person name="Kelly S."/>
            <person name="Parker J."/>
            <person name="Sanglard D."/>
        </authorList>
    </citation>
    <scope>NUCLEOTIDE SEQUENCE [LARGE SCALE GENOMIC DNA]</scope>
    <source>
        <strain evidence="2">P1</strain>
    </source>
</reference>
<sequence length="297" mass="32722">MLPFSIFGTLFLLFPLIIAVDFNALMTTPTTTARGLLALTAGVALFSPPVIHGVYTNCWRNEGNGRKFIYEYQCAVAVSRAVAAFAVGSMGLGYATGWYKREPHEVNYVKTTDMNGNLVYHVDLSHPLSKRSDGADSNMTTFSFANITLSMPTDFAGKYLSDFVGVTFGDRQTKSTMPAHVVRYSNNAGMRMDFILPKDDMNKRDLDPGNGYYTTGGSMVLECQYTLGAGEESGAKAADKYVKSLESAGEGRLLHWRMVEYHGYIGPTSRLKCASKVYSHTETHDSWGEDVWSLKGI</sequence>
<proteinExistence type="predicted"/>
<keyword evidence="2" id="KW-1185">Reference proteome</keyword>
<evidence type="ECO:0000313" key="2">
    <source>
        <dbReference type="Proteomes" id="UP000326582"/>
    </source>
</evidence>
<accession>A0ACD0WJ55</accession>
<protein>
    <submittedName>
        <fullName evidence="1">Uncharacterized protein</fullName>
    </submittedName>
</protein>
<gene>
    <name evidence="1" type="ORF">EJF14_30312</name>
</gene>
<dbReference type="Proteomes" id="UP000326582">
    <property type="component" value="Chromosome 3"/>
</dbReference>
<organism evidence="1 2">
    <name type="scientific">Clavispora lusitaniae</name>
    <name type="common">Candida lusitaniae</name>
    <dbReference type="NCBI Taxonomy" id="36911"/>
    <lineage>
        <taxon>Eukaryota</taxon>
        <taxon>Fungi</taxon>
        <taxon>Dikarya</taxon>
        <taxon>Ascomycota</taxon>
        <taxon>Saccharomycotina</taxon>
        <taxon>Pichiomycetes</taxon>
        <taxon>Metschnikowiaceae</taxon>
        <taxon>Clavispora</taxon>
    </lineage>
</organism>
<evidence type="ECO:0000313" key="1">
    <source>
        <dbReference type="EMBL" id="QFZ27343.1"/>
    </source>
</evidence>
<dbReference type="EMBL" id="CP038486">
    <property type="protein sequence ID" value="QFZ27343.1"/>
    <property type="molecule type" value="Genomic_DNA"/>
</dbReference>
<name>A0ACD0WJ55_CLALS</name>